<dbReference type="PANTHER" id="PTHR19229:SF209">
    <property type="entry name" value="ATP-BINDING CASSETTE SUB-FAMILY A MEMBER 5 ISOFORM X1"/>
    <property type="match status" value="1"/>
</dbReference>
<dbReference type="GO" id="GO:0005524">
    <property type="term" value="F:ATP binding"/>
    <property type="evidence" value="ECO:0007669"/>
    <property type="project" value="UniProtKB-KW"/>
</dbReference>
<name>A0A8K0GAV9_IGNLU</name>
<evidence type="ECO:0000313" key="10">
    <source>
        <dbReference type="EMBL" id="KAF2897975.1"/>
    </source>
</evidence>
<feature type="transmembrane region" description="Helical" evidence="8">
    <location>
        <begin position="684"/>
        <end position="709"/>
    </location>
</feature>
<dbReference type="PROSITE" id="PS50893">
    <property type="entry name" value="ABC_TRANSPORTER_2"/>
    <property type="match status" value="2"/>
</dbReference>
<dbReference type="GO" id="GO:0016020">
    <property type="term" value="C:membrane"/>
    <property type="evidence" value="ECO:0007669"/>
    <property type="project" value="UniProtKB-SubCell"/>
</dbReference>
<reference evidence="10" key="1">
    <citation type="submission" date="2019-08" db="EMBL/GenBank/DDBJ databases">
        <title>The genome of the North American firefly Photinus pyralis.</title>
        <authorList>
            <consortium name="Photinus pyralis genome working group"/>
            <person name="Fallon T.R."/>
            <person name="Sander Lower S.E."/>
            <person name="Weng J.-K."/>
        </authorList>
    </citation>
    <scope>NUCLEOTIDE SEQUENCE</scope>
    <source>
        <strain evidence="10">TRF0915ILg1</strain>
        <tissue evidence="10">Whole body</tissue>
    </source>
</reference>
<evidence type="ECO:0000256" key="2">
    <source>
        <dbReference type="ARBA" id="ARBA00022692"/>
    </source>
</evidence>
<dbReference type="Pfam" id="PF12698">
    <property type="entry name" value="ABC2_membrane_3"/>
    <property type="match status" value="1"/>
</dbReference>
<feature type="non-terminal residue" evidence="10">
    <location>
        <position position="1"/>
    </location>
</feature>
<dbReference type="GO" id="GO:0005319">
    <property type="term" value="F:lipid transporter activity"/>
    <property type="evidence" value="ECO:0007669"/>
    <property type="project" value="TreeGrafter"/>
</dbReference>
<gene>
    <name evidence="10" type="ORF">ILUMI_08200</name>
</gene>
<dbReference type="InterPro" id="IPR003593">
    <property type="entry name" value="AAA+_ATPase"/>
</dbReference>
<keyword evidence="4" id="KW-0067">ATP-binding</keyword>
<dbReference type="InterPro" id="IPR017871">
    <property type="entry name" value="ABC_transporter-like_CS"/>
</dbReference>
<dbReference type="PROSITE" id="PS00211">
    <property type="entry name" value="ABC_TRANSPORTER_1"/>
    <property type="match status" value="1"/>
</dbReference>
<protein>
    <recommendedName>
        <fullName evidence="9">ABC transporter domain-containing protein</fullName>
    </recommendedName>
</protein>
<evidence type="ECO:0000256" key="1">
    <source>
        <dbReference type="ARBA" id="ARBA00004141"/>
    </source>
</evidence>
<dbReference type="InterPro" id="IPR026082">
    <property type="entry name" value="ABCA"/>
</dbReference>
<sequence length="1258" mass="140493">EHGTKRSPIFCFKPSYWCRKRVVRVPLANGNSVGSFNNGEEANSDIEQVPREMKGREAIKIVDLYKSFQHCRKPEIKAVNGINLTIYEGQITAILGHNGAGKTTLFNILTGLTAPSSGTAYVFGYDIRDADDMDQIRRMTGVCPQHDILFDNLTPREHLEFFASVKGIPSAIRDFEVNRTLKDIDLTDKADSFAKHLSGGQKRKLSVGIAVIGDPKIIILDEPTAGVDPYSRRHMWSVLQNRRHGKVILLTTHFMDEADILADRKAVVSKGKLRCCGSSLFLKNKFGIGYHLTLVLDGISREHAITKLVISHVPKAEKARRHGRELSFILPHNAVNNFAALFSAIEQEINSGGKLGISSYGVSMTTLEEVFLHLERDEETEGSVENLSKKMVRNRALSRSLSLQSKSTSYQSLQNENNSNHPDGRGMGDMQLPGLEVICETKSPIVGLGLEKIETNPNILQTFIALLSLRVLRLIRDIQKLYFMILLPLGLAAIGLYVNSIQSTQYKMKVLNLNPGTYNGSLSNILVHNNTEENINFFIDTLRDVSWKNVKGYNGNFSLLLNIAPHMAALNVNALEIPKANITVIYNDTLQHSLPIIINMIDNVIYRLLMDNKRADWQPIELRVFPFQQTTQPEEFNIGVFSTSLFLGMMFILIPVSLAVDMVYDREIKAKNQLRVNGLSFTMYFVTYFVVLAGLMILISAALLLIILLFDIPSLRGWPALCALGILLLLHCPASILFSTCISYIFDKTDSALSILPNIATLVGMVPFFLVFSLDMFRIGGKAAYALHVFLSLVNTMYIPYGAIYYIQRVYLMCTEYRGCTTITLADYMTHEIIVMIVGIVLHLPLWFFILIIVDIVKAGGKVSDAFKLFRANDTVKNDEVSELSDIGENEDDDVKAERQKVKDLINNPTQNPPVVMVQNLHKEYRKSRTKLCEMCKKDEESKIKVAVKSLSLAIDAGEVFGLLGHNGAGKTTTMKIVIAEEAPTRGRVQIGGKNITSSLNEAFRLLGYCPQHDALWKNITVREHLECYAAIRGVPFKDIPRVVELYLSGLQIEEHASKQTQHCSGGTRRKLSFAMAMVGNPKIVLLDEPSTGMDPRSKRFLWDTILASFQGSRGAILTTHSMEEADALCSRVGIMVKGELRCLGSTQHLKNLYGAGYTLEMKLKGGDRTPTSASVDRLKELKEFVSGLFPDASLQESFADRLVFSVPQQSVPSLANCFSELEKVKADLDIEEYSFSQTTLEQVFLKFAQYDEVNNSE</sequence>
<dbReference type="SUPFAM" id="SSF52540">
    <property type="entry name" value="P-loop containing nucleoside triphosphate hydrolases"/>
    <property type="match status" value="2"/>
</dbReference>
<dbReference type="EMBL" id="VTPC01003825">
    <property type="protein sequence ID" value="KAF2897975.1"/>
    <property type="molecule type" value="Genomic_DNA"/>
</dbReference>
<feature type="transmembrane region" description="Helical" evidence="8">
    <location>
        <begin position="721"/>
        <end position="746"/>
    </location>
</feature>
<accession>A0A8K0GAV9</accession>
<dbReference type="AlphaFoldDB" id="A0A8K0GAV9"/>
<evidence type="ECO:0000256" key="4">
    <source>
        <dbReference type="ARBA" id="ARBA00022840"/>
    </source>
</evidence>
<dbReference type="GO" id="GO:0016887">
    <property type="term" value="F:ATP hydrolysis activity"/>
    <property type="evidence" value="ECO:0007669"/>
    <property type="project" value="InterPro"/>
</dbReference>
<feature type="domain" description="ABC transporter" evidence="9">
    <location>
        <begin position="59"/>
        <end position="295"/>
    </location>
</feature>
<feature type="transmembrane region" description="Helical" evidence="8">
    <location>
        <begin position="833"/>
        <end position="854"/>
    </location>
</feature>
<dbReference type="Gene3D" id="3.40.50.300">
    <property type="entry name" value="P-loop containing nucleotide triphosphate hydrolases"/>
    <property type="match status" value="2"/>
</dbReference>
<evidence type="ECO:0000256" key="6">
    <source>
        <dbReference type="ARBA" id="ARBA00023136"/>
    </source>
</evidence>
<feature type="region of interest" description="Disordered" evidence="7">
    <location>
        <begin position="398"/>
        <end position="427"/>
    </location>
</feature>
<dbReference type="InterPro" id="IPR056264">
    <property type="entry name" value="R2_ABCA1-4-like"/>
</dbReference>
<evidence type="ECO:0000256" key="3">
    <source>
        <dbReference type="ARBA" id="ARBA00022741"/>
    </source>
</evidence>
<dbReference type="SMART" id="SM00382">
    <property type="entry name" value="AAA"/>
    <property type="match status" value="2"/>
</dbReference>
<evidence type="ECO:0000256" key="7">
    <source>
        <dbReference type="SAM" id="MobiDB-lite"/>
    </source>
</evidence>
<evidence type="ECO:0000259" key="9">
    <source>
        <dbReference type="PROSITE" id="PS50893"/>
    </source>
</evidence>
<keyword evidence="11" id="KW-1185">Reference proteome</keyword>
<dbReference type="Pfam" id="PF00005">
    <property type="entry name" value="ABC_tran"/>
    <property type="match status" value="2"/>
</dbReference>
<dbReference type="InterPro" id="IPR013525">
    <property type="entry name" value="ABC2_TM"/>
</dbReference>
<dbReference type="FunFam" id="3.40.50.300:FF:002097">
    <property type="entry name" value="ATP-binding cassette sub-family A member"/>
    <property type="match status" value="1"/>
</dbReference>
<organism evidence="10 11">
    <name type="scientific">Ignelater luminosus</name>
    <name type="common">Cucubano</name>
    <name type="synonym">Pyrophorus luminosus</name>
    <dbReference type="NCBI Taxonomy" id="2038154"/>
    <lineage>
        <taxon>Eukaryota</taxon>
        <taxon>Metazoa</taxon>
        <taxon>Ecdysozoa</taxon>
        <taxon>Arthropoda</taxon>
        <taxon>Hexapoda</taxon>
        <taxon>Insecta</taxon>
        <taxon>Pterygota</taxon>
        <taxon>Neoptera</taxon>
        <taxon>Endopterygota</taxon>
        <taxon>Coleoptera</taxon>
        <taxon>Polyphaga</taxon>
        <taxon>Elateriformia</taxon>
        <taxon>Elateroidea</taxon>
        <taxon>Elateridae</taxon>
        <taxon>Agrypninae</taxon>
        <taxon>Pyrophorini</taxon>
        <taxon>Ignelater</taxon>
    </lineage>
</organism>
<dbReference type="OrthoDB" id="8061355at2759"/>
<comment type="caution">
    <text evidence="10">The sequence shown here is derived from an EMBL/GenBank/DDBJ whole genome shotgun (WGS) entry which is preliminary data.</text>
</comment>
<comment type="subcellular location">
    <subcellularLocation>
        <location evidence="1">Membrane</location>
        <topology evidence="1">Multi-pass membrane protein</topology>
    </subcellularLocation>
</comment>
<keyword evidence="6 8" id="KW-0472">Membrane</keyword>
<proteinExistence type="predicted"/>
<feature type="transmembrane region" description="Helical" evidence="8">
    <location>
        <begin position="752"/>
        <end position="772"/>
    </location>
</feature>
<feature type="compositionally biased region" description="Low complexity" evidence="7">
    <location>
        <begin position="398"/>
        <end position="414"/>
    </location>
</feature>
<keyword evidence="5 8" id="KW-1133">Transmembrane helix</keyword>
<evidence type="ECO:0000313" key="11">
    <source>
        <dbReference type="Proteomes" id="UP000801492"/>
    </source>
</evidence>
<keyword evidence="3" id="KW-0547">Nucleotide-binding</keyword>
<dbReference type="Pfam" id="PF23321">
    <property type="entry name" value="R1_ABCA1"/>
    <property type="match status" value="1"/>
</dbReference>
<dbReference type="InterPro" id="IPR003439">
    <property type="entry name" value="ABC_transporter-like_ATP-bd"/>
</dbReference>
<feature type="domain" description="ABC transporter" evidence="9">
    <location>
        <begin position="916"/>
        <end position="1163"/>
    </location>
</feature>
<feature type="transmembrane region" description="Helical" evidence="8">
    <location>
        <begin position="784"/>
        <end position="807"/>
    </location>
</feature>
<dbReference type="PANTHER" id="PTHR19229">
    <property type="entry name" value="ATP-BINDING CASSETTE TRANSPORTER SUBFAMILY A ABCA"/>
    <property type="match status" value="1"/>
</dbReference>
<dbReference type="Proteomes" id="UP000801492">
    <property type="component" value="Unassembled WGS sequence"/>
</dbReference>
<keyword evidence="2 8" id="KW-0812">Transmembrane</keyword>
<evidence type="ECO:0000256" key="8">
    <source>
        <dbReference type="SAM" id="Phobius"/>
    </source>
</evidence>
<dbReference type="CDD" id="cd03263">
    <property type="entry name" value="ABC_subfamily_A"/>
    <property type="match status" value="2"/>
</dbReference>
<dbReference type="InterPro" id="IPR027417">
    <property type="entry name" value="P-loop_NTPase"/>
</dbReference>
<feature type="transmembrane region" description="Helical" evidence="8">
    <location>
        <begin position="645"/>
        <end position="664"/>
    </location>
</feature>
<dbReference type="FunFam" id="3.40.50.300:FF:000933">
    <property type="entry name" value="ABC transporter A family member 7"/>
    <property type="match status" value="1"/>
</dbReference>
<feature type="transmembrane region" description="Helical" evidence="8">
    <location>
        <begin position="481"/>
        <end position="499"/>
    </location>
</feature>
<dbReference type="GO" id="GO:0140359">
    <property type="term" value="F:ABC-type transporter activity"/>
    <property type="evidence" value="ECO:0007669"/>
    <property type="project" value="InterPro"/>
</dbReference>
<evidence type="ECO:0000256" key="5">
    <source>
        <dbReference type="ARBA" id="ARBA00022989"/>
    </source>
</evidence>